<protein>
    <recommendedName>
        <fullName evidence="3">Arm DNA-binding domain-containing protein</fullName>
    </recommendedName>
</protein>
<organism evidence="1 2">
    <name type="scientific">Bacteroides oleiciplenus</name>
    <dbReference type="NCBI Taxonomy" id="626931"/>
    <lineage>
        <taxon>Bacteria</taxon>
        <taxon>Pseudomonadati</taxon>
        <taxon>Bacteroidota</taxon>
        <taxon>Bacteroidia</taxon>
        <taxon>Bacteroidales</taxon>
        <taxon>Bacteroidaceae</taxon>
        <taxon>Bacteroides</taxon>
    </lineage>
</organism>
<dbReference type="Proteomes" id="UP000260983">
    <property type="component" value="Unassembled WGS sequence"/>
</dbReference>
<reference evidence="1 2" key="1">
    <citation type="submission" date="2018-08" db="EMBL/GenBank/DDBJ databases">
        <title>A genome reference for cultivated species of the human gut microbiota.</title>
        <authorList>
            <person name="Zou Y."/>
            <person name="Xue W."/>
            <person name="Luo G."/>
        </authorList>
    </citation>
    <scope>NUCLEOTIDE SEQUENCE [LARGE SCALE GENOMIC DNA]</scope>
    <source>
        <strain evidence="1 2">OM05-15BH</strain>
    </source>
</reference>
<evidence type="ECO:0000313" key="1">
    <source>
        <dbReference type="EMBL" id="RGN40242.1"/>
    </source>
</evidence>
<dbReference type="AlphaFoldDB" id="A0A3E5BRJ1"/>
<comment type="caution">
    <text evidence="1">The sequence shown here is derived from an EMBL/GenBank/DDBJ whole genome shotgun (WGS) entry which is preliminary data.</text>
</comment>
<dbReference type="RefSeq" id="WP_009130643.1">
    <property type="nucleotide sequence ID" value="NZ_CABKRN010000003.1"/>
</dbReference>
<dbReference type="EMBL" id="QSUL01000001">
    <property type="protein sequence ID" value="RGN40242.1"/>
    <property type="molecule type" value="Genomic_DNA"/>
</dbReference>
<name>A0A3E5BRJ1_9BACE</name>
<sequence length="102" mass="12037">MLTSKAEVMRNERKLDGTFYVKIRVTYQRKVKRLSTSIFVTEKDLTGTFKLKNQCVINEVNELIKSYQELCASLRVELNSYTLDEIIKMRKHGNLVKMYLIK</sequence>
<evidence type="ECO:0000313" key="2">
    <source>
        <dbReference type="Proteomes" id="UP000260983"/>
    </source>
</evidence>
<proteinExistence type="predicted"/>
<evidence type="ECO:0008006" key="3">
    <source>
        <dbReference type="Google" id="ProtNLM"/>
    </source>
</evidence>
<accession>A0A3E5BRJ1</accession>
<gene>
    <name evidence="1" type="ORF">DXB65_00960</name>
</gene>